<dbReference type="Proteomes" id="UP000092600">
    <property type="component" value="Unassembled WGS sequence"/>
</dbReference>
<dbReference type="Proteomes" id="UP000515123">
    <property type="component" value="Linkage group 2"/>
</dbReference>
<evidence type="ECO:0000256" key="3">
    <source>
        <dbReference type="ARBA" id="ARBA00023315"/>
    </source>
</evidence>
<dbReference type="AlphaFoldDB" id="A0A199VSV4"/>
<keyword evidence="3" id="KW-0012">Acyltransferase</keyword>
<evidence type="ECO:0000313" key="5">
    <source>
        <dbReference type="Proteomes" id="UP000092600"/>
    </source>
</evidence>
<sequence length="428" mass="46874">MVEILESCLVAPSEETPKHGLWLSNLDLAAAPGHTPTVYFYRPSGDHNFFSVEAVKAALSKALVPFYPLAGRLGVGRDGRVEIDCNAEGALFVAARCDYTVDSFREFEPSPETRRLFVPTADSADPPLVMLQVTFLKCGGVAFGTAMHHFATDGPSAFHFIQTWASLARGEAADALPPPFLDRTLLRPRSPPSVVFHHPEYSPDTFSARSTAPYVAAILKLSKGQIALLKSRASGGGSGYAVSTFRAVTAHVWRCLCVTRKLAPDAQTRLYLPAQIRNHVKPPLPQHYFGNALIRVSAVTTVTELVNGSPSFAVEKIKSAVDKVNDVYVRSVIDYLELQGKRCMSARNGVRDTDLWAISWLGMPMYDADFGWGLPQFMARAQLYSSGFLYVTSSPGKDGGVTAVLGLETENMHRFKDLFYEELSCLQC</sequence>
<dbReference type="GeneID" id="109704833"/>
<evidence type="ECO:0000313" key="6">
    <source>
        <dbReference type="Proteomes" id="UP000515123"/>
    </source>
</evidence>
<reference evidence="7" key="2">
    <citation type="submission" date="2025-04" db="UniProtKB">
        <authorList>
            <consortium name="RefSeq"/>
        </authorList>
    </citation>
    <scope>IDENTIFICATION</scope>
    <source>
        <tissue evidence="7">Leaf</tissue>
    </source>
</reference>
<dbReference type="InterPro" id="IPR050317">
    <property type="entry name" value="Plant_Fungal_Acyltransferase"/>
</dbReference>
<dbReference type="Gramene" id="Aco012071.1.mrna1">
    <property type="protein sequence ID" value="Aco012071.1.mrna1"/>
    <property type="gene ID" value="Aco012071.1.path1"/>
</dbReference>
<protein>
    <submittedName>
        <fullName evidence="7">Putrescine hydroxycinnamoyltransferase 1-like</fullName>
    </submittedName>
    <submittedName>
        <fullName evidence="4">Shikimate O-hydroxycinnamoyltransferase</fullName>
    </submittedName>
</protein>
<dbReference type="InterPro" id="IPR023213">
    <property type="entry name" value="CAT-like_dom_sf"/>
</dbReference>
<dbReference type="OrthoDB" id="671439at2759"/>
<organism evidence="4 5">
    <name type="scientific">Ananas comosus</name>
    <name type="common">Pineapple</name>
    <name type="synonym">Ananas ananas</name>
    <dbReference type="NCBI Taxonomy" id="4615"/>
    <lineage>
        <taxon>Eukaryota</taxon>
        <taxon>Viridiplantae</taxon>
        <taxon>Streptophyta</taxon>
        <taxon>Embryophyta</taxon>
        <taxon>Tracheophyta</taxon>
        <taxon>Spermatophyta</taxon>
        <taxon>Magnoliopsida</taxon>
        <taxon>Liliopsida</taxon>
        <taxon>Poales</taxon>
        <taxon>Bromeliaceae</taxon>
        <taxon>Bromelioideae</taxon>
        <taxon>Ananas</taxon>
    </lineage>
</organism>
<evidence type="ECO:0000313" key="4">
    <source>
        <dbReference type="EMBL" id="OAY80297.1"/>
    </source>
</evidence>
<dbReference type="PANTHER" id="PTHR31642:SF138">
    <property type="entry name" value="PUTRESCINE HYDROXYCINNAMOYLTRANSFERASE 1"/>
    <property type="match status" value="1"/>
</dbReference>
<keyword evidence="2 4" id="KW-0808">Transferase</keyword>
<evidence type="ECO:0000256" key="2">
    <source>
        <dbReference type="ARBA" id="ARBA00022679"/>
    </source>
</evidence>
<dbReference type="STRING" id="4615.A0A199VSV4"/>
<evidence type="ECO:0000256" key="1">
    <source>
        <dbReference type="ARBA" id="ARBA00009861"/>
    </source>
</evidence>
<name>A0A199VSV4_ANACO</name>
<dbReference type="EMBL" id="LSRQ01000903">
    <property type="protein sequence ID" value="OAY80297.1"/>
    <property type="molecule type" value="Genomic_DNA"/>
</dbReference>
<reference evidence="4 5" key="1">
    <citation type="journal article" date="2016" name="DNA Res.">
        <title>The draft genome of MD-2 pineapple using hybrid error correction of long reads.</title>
        <authorList>
            <person name="Redwan R.M."/>
            <person name="Saidin A."/>
            <person name="Kumar S.V."/>
        </authorList>
    </citation>
    <scope>NUCLEOTIDE SEQUENCE [LARGE SCALE GENOMIC DNA]</scope>
    <source>
        <strain evidence="5">cv. MD2</strain>
        <tissue evidence="4">Leaf</tissue>
    </source>
</reference>
<accession>A0A199VSV4</accession>
<proteinExistence type="inferred from homology"/>
<gene>
    <name evidence="7" type="primary">LOC109704833</name>
    <name evidence="4" type="ORF">ACMD2_23979</name>
</gene>
<dbReference type="Gene3D" id="3.30.559.10">
    <property type="entry name" value="Chloramphenicol acetyltransferase-like domain"/>
    <property type="match status" value="2"/>
</dbReference>
<dbReference type="RefSeq" id="XP_020081211.1">
    <property type="nucleotide sequence ID" value="XM_020225622.1"/>
</dbReference>
<dbReference type="PANTHER" id="PTHR31642">
    <property type="entry name" value="TRICHOTHECENE 3-O-ACETYLTRANSFERASE"/>
    <property type="match status" value="1"/>
</dbReference>
<keyword evidence="6" id="KW-1185">Reference proteome</keyword>
<comment type="similarity">
    <text evidence="1">Belongs to the plant acyltransferase family.</text>
</comment>
<evidence type="ECO:0000313" key="7">
    <source>
        <dbReference type="RefSeq" id="XP_020081211.1"/>
    </source>
</evidence>
<dbReference type="Pfam" id="PF02458">
    <property type="entry name" value="Transferase"/>
    <property type="match status" value="1"/>
</dbReference>
<dbReference type="GO" id="GO:0016747">
    <property type="term" value="F:acyltransferase activity, transferring groups other than amino-acyl groups"/>
    <property type="evidence" value="ECO:0007669"/>
    <property type="project" value="TreeGrafter"/>
</dbReference>
<dbReference type="SUPFAM" id="SSF52777">
    <property type="entry name" value="CoA-dependent acyltransferases"/>
    <property type="match status" value="1"/>
</dbReference>